<comment type="similarity">
    <text evidence="4">Belongs to the Maf family. YhdE subfamily.</text>
</comment>
<comment type="function">
    <text evidence="4">Nucleoside triphosphate pyrophosphatase that hydrolyzes dTTP and UTP. May have a dual role in cell division arrest and in preventing the incorporation of modified nucleotides into cellular nucleic acids.</text>
</comment>
<evidence type="ECO:0000313" key="5">
    <source>
        <dbReference type="EMBL" id="QJR81292.1"/>
    </source>
</evidence>
<dbReference type="RefSeq" id="WP_075607412.1">
    <property type="nucleotide sequence ID" value="NZ_CP052766.1"/>
</dbReference>
<dbReference type="Proteomes" id="UP000219285">
    <property type="component" value="Chromosome"/>
</dbReference>
<feature type="site" description="Important for substrate specificity" evidence="4">
    <location>
        <position position="13"/>
    </location>
</feature>
<feature type="site" description="Important for substrate specificity" evidence="4">
    <location>
        <position position="76"/>
    </location>
</feature>
<evidence type="ECO:0000256" key="2">
    <source>
        <dbReference type="ARBA" id="ARBA00022801"/>
    </source>
</evidence>
<comment type="cofactor">
    <cofactor evidence="1 4">
        <name>a divalent metal cation</name>
        <dbReference type="ChEBI" id="CHEBI:60240"/>
    </cofactor>
</comment>
<dbReference type="KEGG" id="apel:CA267_011125"/>
<dbReference type="InterPro" id="IPR029001">
    <property type="entry name" value="ITPase-like_fam"/>
</dbReference>
<dbReference type="EC" id="3.6.1.9" evidence="4"/>
<dbReference type="SUPFAM" id="SSF52972">
    <property type="entry name" value="ITPase-like"/>
    <property type="match status" value="1"/>
</dbReference>
<protein>
    <recommendedName>
        <fullName evidence="4">dTTP/UTP pyrophosphatase</fullName>
        <shortName evidence="4">dTTPase/UTPase</shortName>
        <ecNumber evidence="4">3.6.1.9</ecNumber>
    </recommendedName>
    <alternativeName>
        <fullName evidence="4">Nucleoside triphosphate pyrophosphatase</fullName>
    </alternativeName>
    <alternativeName>
        <fullName evidence="4">Nucleotide pyrophosphatase</fullName>
        <shortName evidence="4">Nucleotide PPase</shortName>
    </alternativeName>
</protein>
<keyword evidence="4" id="KW-0963">Cytoplasm</keyword>
<proteinExistence type="inferred from homology"/>
<dbReference type="Pfam" id="PF02545">
    <property type="entry name" value="Maf"/>
    <property type="match status" value="1"/>
</dbReference>
<reference evidence="6" key="1">
    <citation type="submission" date="2014-12" db="EMBL/GenBank/DDBJ databases">
        <title>Complete genome sequence of a multi-drug resistant Klebsiella pneumoniae.</title>
        <authorList>
            <person name="Hua X."/>
            <person name="Chen Q."/>
            <person name="Li X."/>
            <person name="Feng Y."/>
            <person name="Ruan Z."/>
            <person name="Yu Y."/>
        </authorList>
    </citation>
    <scope>NUCLEOTIDE SEQUENCE [LARGE SCALE GENOMIC DNA]</scope>
    <source>
        <strain evidence="6">5.12</strain>
    </source>
</reference>
<comment type="catalytic activity">
    <reaction evidence="4">
        <text>dTTP + H2O = dTMP + diphosphate + H(+)</text>
        <dbReference type="Rhea" id="RHEA:28534"/>
        <dbReference type="ChEBI" id="CHEBI:15377"/>
        <dbReference type="ChEBI" id="CHEBI:15378"/>
        <dbReference type="ChEBI" id="CHEBI:33019"/>
        <dbReference type="ChEBI" id="CHEBI:37568"/>
        <dbReference type="ChEBI" id="CHEBI:63528"/>
        <dbReference type="EC" id="3.6.1.9"/>
    </reaction>
</comment>
<evidence type="ECO:0000256" key="3">
    <source>
        <dbReference type="ARBA" id="ARBA00023080"/>
    </source>
</evidence>
<evidence type="ECO:0000256" key="1">
    <source>
        <dbReference type="ARBA" id="ARBA00001968"/>
    </source>
</evidence>
<dbReference type="GO" id="GO:0009117">
    <property type="term" value="P:nucleotide metabolic process"/>
    <property type="evidence" value="ECO:0007669"/>
    <property type="project" value="UniProtKB-KW"/>
</dbReference>
<name>A0A6M4MDW0_9ALTE</name>
<dbReference type="EMBL" id="CP052766">
    <property type="protein sequence ID" value="QJR81292.1"/>
    <property type="molecule type" value="Genomic_DNA"/>
</dbReference>
<evidence type="ECO:0000256" key="4">
    <source>
        <dbReference type="HAMAP-Rule" id="MF_00528"/>
    </source>
</evidence>
<dbReference type="PANTHER" id="PTHR43213">
    <property type="entry name" value="BIFUNCTIONAL DTTP/UTP PYROPHOSPHATASE/METHYLTRANSFERASE PROTEIN-RELATED"/>
    <property type="match status" value="1"/>
</dbReference>
<keyword evidence="2 4" id="KW-0378">Hydrolase</keyword>
<feature type="site" description="Important for substrate specificity" evidence="4">
    <location>
        <position position="158"/>
    </location>
</feature>
<sequence>MQPFLILASASPRRTSMLEQIGIPHRQLPVDIDEAPHVGESPQAQVTRLAVQKANEAFRCLDETQQSDAVVLAADTLIAFNGKSLGKPVDEADCRSMLKALSGNEHEVLTAISVKSSGRQETQCLCTKVRFASLSEADIAAYWQTGEPADKAGSYAIQGIGGQFVKSVEGSVSAVIGLPLYETKQLLKTFGVVS</sequence>
<dbReference type="AlphaFoldDB" id="A0A6M4MDW0"/>
<comment type="catalytic activity">
    <reaction evidence="4">
        <text>UTP + H2O = UMP + diphosphate + H(+)</text>
        <dbReference type="Rhea" id="RHEA:29395"/>
        <dbReference type="ChEBI" id="CHEBI:15377"/>
        <dbReference type="ChEBI" id="CHEBI:15378"/>
        <dbReference type="ChEBI" id="CHEBI:33019"/>
        <dbReference type="ChEBI" id="CHEBI:46398"/>
        <dbReference type="ChEBI" id="CHEBI:57865"/>
        <dbReference type="EC" id="3.6.1.9"/>
    </reaction>
</comment>
<dbReference type="GO" id="GO:0047429">
    <property type="term" value="F:nucleoside triphosphate diphosphatase activity"/>
    <property type="evidence" value="ECO:0007669"/>
    <property type="project" value="UniProtKB-EC"/>
</dbReference>
<feature type="active site" description="Proton acceptor" evidence="4">
    <location>
        <position position="75"/>
    </location>
</feature>
<dbReference type="InterPro" id="IPR003697">
    <property type="entry name" value="Maf-like"/>
</dbReference>
<dbReference type="PIRSF" id="PIRSF006305">
    <property type="entry name" value="Maf"/>
    <property type="match status" value="1"/>
</dbReference>
<dbReference type="Gene3D" id="3.90.950.10">
    <property type="match status" value="1"/>
</dbReference>
<comment type="subcellular location">
    <subcellularLocation>
        <location evidence="4">Cytoplasm</location>
    </subcellularLocation>
</comment>
<dbReference type="HAMAP" id="MF_00528">
    <property type="entry name" value="Maf"/>
    <property type="match status" value="1"/>
</dbReference>
<organism evidence="5 6">
    <name type="scientific">Alteromonas pelagimontana</name>
    <dbReference type="NCBI Taxonomy" id="1858656"/>
    <lineage>
        <taxon>Bacteria</taxon>
        <taxon>Pseudomonadati</taxon>
        <taxon>Pseudomonadota</taxon>
        <taxon>Gammaproteobacteria</taxon>
        <taxon>Alteromonadales</taxon>
        <taxon>Alteromonadaceae</taxon>
        <taxon>Alteromonas/Salinimonas group</taxon>
        <taxon>Alteromonas</taxon>
    </lineage>
</organism>
<dbReference type="OrthoDB" id="9807767at2"/>
<keyword evidence="3 4" id="KW-0546">Nucleotide metabolism</keyword>
<dbReference type="GO" id="GO:0005737">
    <property type="term" value="C:cytoplasm"/>
    <property type="evidence" value="ECO:0007669"/>
    <property type="project" value="UniProtKB-SubCell"/>
</dbReference>
<evidence type="ECO:0000313" key="6">
    <source>
        <dbReference type="Proteomes" id="UP000219285"/>
    </source>
</evidence>
<dbReference type="CDD" id="cd00555">
    <property type="entry name" value="Maf"/>
    <property type="match status" value="1"/>
</dbReference>
<dbReference type="NCBIfam" id="TIGR00172">
    <property type="entry name" value="maf"/>
    <property type="match status" value="1"/>
</dbReference>
<accession>A0A6M4MDW0</accession>
<reference evidence="5 6" key="2">
    <citation type="submission" date="2020-04" db="EMBL/GenBank/DDBJ databases">
        <title>Complete genome sequence of Alteromonas pelagimontana 5.12T.</title>
        <authorList>
            <person name="Sinha R.K."/>
            <person name="Krishnan K.P."/>
            <person name="Kurian J.P."/>
        </authorList>
    </citation>
    <scope>NUCLEOTIDE SEQUENCE [LARGE SCALE GENOMIC DNA]</scope>
    <source>
        <strain evidence="5 6">5.12</strain>
    </source>
</reference>
<gene>
    <name evidence="5" type="primary">maf</name>
    <name evidence="5" type="ORF">CA267_011125</name>
</gene>
<dbReference type="PANTHER" id="PTHR43213:SF5">
    <property type="entry name" value="BIFUNCTIONAL DTTP_UTP PYROPHOSPHATASE_METHYLTRANSFERASE PROTEIN-RELATED"/>
    <property type="match status" value="1"/>
</dbReference>
<comment type="caution">
    <text evidence="4">Lacks conserved residue(s) required for the propagation of feature annotation.</text>
</comment>
<keyword evidence="6" id="KW-1185">Reference proteome</keyword>